<protein>
    <recommendedName>
        <fullName evidence="11 14">Serine--tRNA ligase</fullName>
        <ecNumber evidence="4 14">6.1.1.11</ecNumber>
    </recommendedName>
</protein>
<feature type="binding site" evidence="15">
    <location>
        <position position="283"/>
    </location>
    <ligand>
        <name>L-serine</name>
        <dbReference type="ChEBI" id="CHEBI:33384"/>
    </ligand>
</feature>
<dbReference type="RefSeq" id="WP_176604964.1">
    <property type="nucleotide sequence ID" value="NZ_LR794158.1"/>
</dbReference>
<dbReference type="NCBIfam" id="TIGR00414">
    <property type="entry name" value="serS"/>
    <property type="match status" value="1"/>
</dbReference>
<accession>A0A6J5JZP5</accession>
<dbReference type="EMBL" id="LR794158">
    <property type="protein sequence ID" value="CAB3976437.1"/>
    <property type="molecule type" value="Genomic_DNA"/>
</dbReference>
<dbReference type="PIRSF" id="PIRSF001529">
    <property type="entry name" value="Ser-tRNA-synth_IIa"/>
    <property type="match status" value="1"/>
</dbReference>
<keyword evidence="8 16" id="KW-0067">ATP-binding</keyword>
<evidence type="ECO:0000256" key="16">
    <source>
        <dbReference type="PIRSR" id="PIRSR001529-2"/>
    </source>
</evidence>
<keyword evidence="6 18" id="KW-0436">Ligase</keyword>
<dbReference type="SUPFAM" id="SSF46589">
    <property type="entry name" value="tRNA-binding arm"/>
    <property type="match status" value="1"/>
</dbReference>
<feature type="binding site" evidence="15">
    <location>
        <position position="229"/>
    </location>
    <ligand>
        <name>L-serine</name>
        <dbReference type="ChEBI" id="CHEBI:33384"/>
    </ligand>
</feature>
<evidence type="ECO:0000256" key="6">
    <source>
        <dbReference type="ARBA" id="ARBA00022598"/>
    </source>
</evidence>
<evidence type="ECO:0000256" key="9">
    <source>
        <dbReference type="ARBA" id="ARBA00022917"/>
    </source>
</evidence>
<comment type="pathway">
    <text evidence="2">Aminoacyl-tRNA biosynthesis; selenocysteinyl-tRNA(Sec) biosynthesis; L-seryl-tRNA(Sec) from L-serine and tRNA(Sec): step 1/1.</text>
</comment>
<keyword evidence="7" id="KW-0547">Nucleotide-binding</keyword>
<dbReference type="Gene3D" id="1.10.287.40">
    <property type="entry name" value="Serine-tRNA synthetase, tRNA binding domain"/>
    <property type="match status" value="1"/>
</dbReference>
<comment type="subcellular location">
    <subcellularLocation>
        <location evidence="1">Cytoplasm</location>
    </subcellularLocation>
</comment>
<dbReference type="PROSITE" id="PS50862">
    <property type="entry name" value="AA_TRNA_LIGASE_II"/>
    <property type="match status" value="1"/>
</dbReference>
<dbReference type="Gene3D" id="3.30.930.10">
    <property type="entry name" value="Bira Bifunctional Protein, Domain 2"/>
    <property type="match status" value="1"/>
</dbReference>
<evidence type="ECO:0000256" key="13">
    <source>
        <dbReference type="ARBA" id="ARBA00048823"/>
    </source>
</evidence>
<dbReference type="InterPro" id="IPR006195">
    <property type="entry name" value="aa-tRNA-synth_II"/>
</dbReference>
<keyword evidence="5" id="KW-0963">Cytoplasm</keyword>
<evidence type="ECO:0000256" key="1">
    <source>
        <dbReference type="ARBA" id="ARBA00004496"/>
    </source>
</evidence>
<evidence type="ECO:0000256" key="4">
    <source>
        <dbReference type="ARBA" id="ARBA00012840"/>
    </source>
</evidence>
<dbReference type="GO" id="GO:0005524">
    <property type="term" value="F:ATP binding"/>
    <property type="evidence" value="ECO:0007669"/>
    <property type="project" value="UniProtKB-KW"/>
</dbReference>
<dbReference type="GO" id="GO:0005737">
    <property type="term" value="C:cytoplasm"/>
    <property type="evidence" value="ECO:0007669"/>
    <property type="project" value="UniProtKB-SubCell"/>
</dbReference>
<evidence type="ECO:0000256" key="15">
    <source>
        <dbReference type="PIRSR" id="PIRSR001529-1"/>
    </source>
</evidence>
<evidence type="ECO:0000256" key="2">
    <source>
        <dbReference type="ARBA" id="ARBA00005045"/>
    </source>
</evidence>
<comment type="similarity">
    <text evidence="3">Belongs to the class-II aminoacyl-tRNA synthetase family. Type-1 seryl-tRNA synthetase subfamily.</text>
</comment>
<evidence type="ECO:0000256" key="3">
    <source>
        <dbReference type="ARBA" id="ARBA00010728"/>
    </source>
</evidence>
<dbReference type="PANTHER" id="PTHR43697:SF1">
    <property type="entry name" value="SERINE--TRNA LIGASE"/>
    <property type="match status" value="1"/>
</dbReference>
<dbReference type="GO" id="GO:0004828">
    <property type="term" value="F:serine-tRNA ligase activity"/>
    <property type="evidence" value="ECO:0007669"/>
    <property type="project" value="UniProtKB-UniRule"/>
</dbReference>
<keyword evidence="10" id="KW-0030">Aminoacyl-tRNA synthetase</keyword>
<dbReference type="InterPro" id="IPR010978">
    <property type="entry name" value="tRNA-bd_arm"/>
</dbReference>
<evidence type="ECO:0000256" key="8">
    <source>
        <dbReference type="ARBA" id="ARBA00022840"/>
    </source>
</evidence>
<dbReference type="AlphaFoldDB" id="A0A6J5JZP5"/>
<dbReference type="Pfam" id="PF00587">
    <property type="entry name" value="tRNA-synt_2b"/>
    <property type="match status" value="1"/>
</dbReference>
<dbReference type="EC" id="6.1.1.11" evidence="4 14"/>
<dbReference type="InterPro" id="IPR002314">
    <property type="entry name" value="aa-tRNA-synt_IIb"/>
</dbReference>
<dbReference type="KEGG" id="acil:ESZ_00244"/>
<keyword evidence="9" id="KW-0648">Protein biosynthesis</keyword>
<feature type="binding site" evidence="16">
    <location>
        <begin position="260"/>
        <end position="262"/>
    </location>
    <ligand>
        <name>ATP</name>
        <dbReference type="ChEBI" id="CHEBI:30616"/>
    </ligand>
</feature>
<feature type="binding site" evidence="15">
    <location>
        <position position="379"/>
    </location>
    <ligand>
        <name>L-serine</name>
        <dbReference type="ChEBI" id="CHEBI:33384"/>
    </ligand>
</feature>
<dbReference type="PRINTS" id="PR00981">
    <property type="entry name" value="TRNASYNTHSER"/>
</dbReference>
<sequence length="421" mass="49081">MINFNLLKYNKDFVIKNFTKRGFDFDYNLFFSYYYRIRVLRTEVYLLQREHNFMSYLVSNYKDYFLFFSFLIIKIKKLKNIIFDKSAKLKVLDDDFNLFLSNIPNLLHNSVPIGKSASDNLEVRTFLNDNFLFNKDLFKDFESNKSFLDFDLAANISGSGFVILKNDLAELHRAIGNYMLDKHIFLHGYKEIYSPVIVNGKSMYCSGHFPKFHDDQFNILDSDLWLIPTAEVVLTNLVCNSYINHCDLPLKFVSKTLCFRKEKGNYGYLVKGIIRQHQFDKVELVNIVDPNKSYDALDELVFHAESILQDLNLSYRVLSLCGSDIGFTSSKTYDLEVWMPKRKIYLEVSSCSNTETFQSRRLNVKFILKNRNFLPHILNGSGLAIGRILLAIIENYSDSFGNIVIPSVLIKYMNGKKNISY</sequence>
<dbReference type="GO" id="GO:0006434">
    <property type="term" value="P:seryl-tRNA aminoacylation"/>
    <property type="evidence" value="ECO:0007669"/>
    <property type="project" value="UniProtKB-UniRule"/>
</dbReference>
<dbReference type="InterPro" id="IPR045864">
    <property type="entry name" value="aa-tRNA-synth_II/BPL/LPL"/>
</dbReference>
<feature type="binding site" evidence="16">
    <location>
        <begin position="347"/>
        <end position="350"/>
    </location>
    <ligand>
        <name>ATP</name>
        <dbReference type="ChEBI" id="CHEBI:30616"/>
    </ligand>
</feature>
<dbReference type="InterPro" id="IPR002317">
    <property type="entry name" value="Ser-tRNA-ligase_type_1"/>
</dbReference>
<gene>
    <name evidence="18" type="primary">serS</name>
    <name evidence="18" type="ORF">ESZ_00244</name>
</gene>
<evidence type="ECO:0000256" key="11">
    <source>
        <dbReference type="ARBA" id="ARBA00039158"/>
    </source>
</evidence>
<keyword evidence="19" id="KW-1185">Reference proteome</keyword>
<reference evidence="18 19" key="1">
    <citation type="submission" date="2020-04" db="EMBL/GenBank/DDBJ databases">
        <authorList>
            <person name="Graf S J."/>
        </authorList>
    </citation>
    <scope>NUCLEOTIDE SEQUENCE [LARGE SCALE GENOMIC DNA]</scope>
    <source>
        <strain evidence="18">1</strain>
    </source>
</reference>
<feature type="binding site" evidence="15">
    <location>
        <position position="260"/>
    </location>
    <ligand>
        <name>L-serine</name>
        <dbReference type="ChEBI" id="CHEBI:33384"/>
    </ligand>
</feature>
<evidence type="ECO:0000259" key="17">
    <source>
        <dbReference type="PROSITE" id="PS50862"/>
    </source>
</evidence>
<comment type="catalytic activity">
    <reaction evidence="13">
        <text>tRNA(Ser) + L-serine + ATP = L-seryl-tRNA(Ser) + AMP + diphosphate + H(+)</text>
        <dbReference type="Rhea" id="RHEA:12292"/>
        <dbReference type="Rhea" id="RHEA-COMP:9669"/>
        <dbReference type="Rhea" id="RHEA-COMP:9703"/>
        <dbReference type="ChEBI" id="CHEBI:15378"/>
        <dbReference type="ChEBI" id="CHEBI:30616"/>
        <dbReference type="ChEBI" id="CHEBI:33019"/>
        <dbReference type="ChEBI" id="CHEBI:33384"/>
        <dbReference type="ChEBI" id="CHEBI:78442"/>
        <dbReference type="ChEBI" id="CHEBI:78533"/>
        <dbReference type="ChEBI" id="CHEBI:456215"/>
        <dbReference type="EC" id="6.1.1.11"/>
    </reaction>
</comment>
<evidence type="ECO:0000256" key="12">
    <source>
        <dbReference type="ARBA" id="ARBA00047929"/>
    </source>
</evidence>
<dbReference type="Proteomes" id="UP000509549">
    <property type="component" value="Chromosome"/>
</dbReference>
<evidence type="ECO:0000313" key="19">
    <source>
        <dbReference type="Proteomes" id="UP000509549"/>
    </source>
</evidence>
<evidence type="ECO:0000313" key="18">
    <source>
        <dbReference type="EMBL" id="CAB3976437.1"/>
    </source>
</evidence>
<comment type="catalytic activity">
    <reaction evidence="12">
        <text>tRNA(Sec) + L-serine + ATP = L-seryl-tRNA(Sec) + AMP + diphosphate + H(+)</text>
        <dbReference type="Rhea" id="RHEA:42580"/>
        <dbReference type="Rhea" id="RHEA-COMP:9742"/>
        <dbReference type="Rhea" id="RHEA-COMP:10128"/>
        <dbReference type="ChEBI" id="CHEBI:15378"/>
        <dbReference type="ChEBI" id="CHEBI:30616"/>
        <dbReference type="ChEBI" id="CHEBI:33019"/>
        <dbReference type="ChEBI" id="CHEBI:33384"/>
        <dbReference type="ChEBI" id="CHEBI:78442"/>
        <dbReference type="ChEBI" id="CHEBI:78533"/>
        <dbReference type="ChEBI" id="CHEBI:456215"/>
        <dbReference type="EC" id="6.1.1.11"/>
    </reaction>
</comment>
<dbReference type="InterPro" id="IPR042103">
    <property type="entry name" value="SerRS_1_N_sf"/>
</dbReference>
<evidence type="ECO:0000256" key="14">
    <source>
        <dbReference type="NCBIfam" id="TIGR00414"/>
    </source>
</evidence>
<evidence type="ECO:0000256" key="5">
    <source>
        <dbReference type="ARBA" id="ARBA00022490"/>
    </source>
</evidence>
<evidence type="ECO:0000256" key="10">
    <source>
        <dbReference type="ARBA" id="ARBA00023146"/>
    </source>
</evidence>
<evidence type="ECO:0000256" key="7">
    <source>
        <dbReference type="ARBA" id="ARBA00022741"/>
    </source>
</evidence>
<dbReference type="Pfam" id="PF02403">
    <property type="entry name" value="Seryl_tRNA_N"/>
    <property type="match status" value="1"/>
</dbReference>
<dbReference type="SUPFAM" id="SSF55681">
    <property type="entry name" value="Class II aaRS and biotin synthetases"/>
    <property type="match status" value="1"/>
</dbReference>
<dbReference type="PANTHER" id="PTHR43697">
    <property type="entry name" value="SERYL-TRNA SYNTHETASE"/>
    <property type="match status" value="1"/>
</dbReference>
<feature type="domain" description="Aminoacyl-transfer RNA synthetases class-II family profile" evidence="17">
    <location>
        <begin position="170"/>
        <end position="406"/>
    </location>
</feature>
<name>A0A6J5JZP5_9GAMM</name>
<dbReference type="InterPro" id="IPR015866">
    <property type="entry name" value="Ser-tRNA-synth_1_N"/>
</dbReference>
<organism evidence="18 19">
    <name type="scientific">Candidatus Azoamicus ciliaticola</name>
    <dbReference type="NCBI Taxonomy" id="2652803"/>
    <lineage>
        <taxon>Bacteria</taxon>
        <taxon>Pseudomonadati</taxon>
        <taxon>Pseudomonadota</taxon>
        <taxon>Gammaproteobacteria</taxon>
        <taxon>Candidatus Azoamicaceae</taxon>
        <taxon>Candidatus Azoamicus</taxon>
    </lineage>
</organism>
<proteinExistence type="inferred from homology"/>